<keyword evidence="5" id="KW-0572">Peptidoglycan-anchor</keyword>
<dbReference type="Gene3D" id="2.60.40.1280">
    <property type="match status" value="1"/>
</dbReference>
<dbReference type="InterPro" id="IPR041171">
    <property type="entry name" value="SDR_Ig"/>
</dbReference>
<dbReference type="OrthoDB" id="2329794at2"/>
<keyword evidence="7" id="KW-0176">Collagen</keyword>
<reference evidence="7 8" key="1">
    <citation type="submission" date="2011-09" db="EMBL/GenBank/DDBJ databases">
        <authorList>
            <person name="Weinstock G."/>
            <person name="Sodergren E."/>
            <person name="Clifton S."/>
            <person name="Fulton L."/>
            <person name="Fulton B."/>
            <person name="Courtney L."/>
            <person name="Fronick C."/>
            <person name="Harrison M."/>
            <person name="Strong C."/>
            <person name="Farmer C."/>
            <person name="Delahaunty K."/>
            <person name="Markovic C."/>
            <person name="Hall O."/>
            <person name="Minx P."/>
            <person name="Tomlinson C."/>
            <person name="Mitreva M."/>
            <person name="Hou S."/>
            <person name="Chen J."/>
            <person name="Wollam A."/>
            <person name="Pepin K.H."/>
            <person name="Johnson M."/>
            <person name="Bhonagiri V."/>
            <person name="Zhang X."/>
            <person name="Suruliraj S."/>
            <person name="Warren W."/>
            <person name="Chinwalla A."/>
            <person name="Mardis E.R."/>
            <person name="Wilson R.K."/>
        </authorList>
    </citation>
    <scope>NUCLEOTIDE SEQUENCE [LARGE SCALE GENOMIC DNA]</scope>
    <source>
        <strain evidence="7 8">F0435</strain>
    </source>
</reference>
<evidence type="ECO:0000256" key="4">
    <source>
        <dbReference type="ARBA" id="ARBA00022729"/>
    </source>
</evidence>
<comment type="caution">
    <text evidence="7">The sequence shown here is derived from an EMBL/GenBank/DDBJ whole genome shotgun (WGS) entry which is preliminary data.</text>
</comment>
<dbReference type="SUPFAM" id="SSF49401">
    <property type="entry name" value="Bacterial adhesins"/>
    <property type="match status" value="2"/>
</dbReference>
<dbReference type="Pfam" id="PF17961">
    <property type="entry name" value="Big_8"/>
    <property type="match status" value="1"/>
</dbReference>
<accession>H1LC93</accession>
<keyword evidence="4" id="KW-0732">Signal</keyword>
<name>H1LC93_9LACO</name>
<dbReference type="AlphaFoldDB" id="H1LC93"/>
<organism evidence="7 8">
    <name type="scientific">Lentilactobacillus kisonensis F0435</name>
    <dbReference type="NCBI Taxonomy" id="797516"/>
    <lineage>
        <taxon>Bacteria</taxon>
        <taxon>Bacillati</taxon>
        <taxon>Bacillota</taxon>
        <taxon>Bacilli</taxon>
        <taxon>Lactobacillales</taxon>
        <taxon>Lactobacillaceae</taxon>
        <taxon>Lentilactobacillus</taxon>
    </lineage>
</organism>
<dbReference type="RefSeq" id="WP_008855400.1">
    <property type="nucleotide sequence ID" value="NZ_JH590995.1"/>
</dbReference>
<evidence type="ECO:0000313" key="8">
    <source>
        <dbReference type="Proteomes" id="UP000005025"/>
    </source>
</evidence>
<proteinExistence type="predicted"/>
<dbReference type="STRING" id="797516.HMPREF9104_00206"/>
<evidence type="ECO:0000256" key="3">
    <source>
        <dbReference type="ARBA" id="ARBA00022525"/>
    </source>
</evidence>
<dbReference type="Proteomes" id="UP000005025">
    <property type="component" value="Unassembled WGS sequence"/>
</dbReference>
<evidence type="ECO:0000259" key="6">
    <source>
        <dbReference type="Pfam" id="PF17961"/>
    </source>
</evidence>
<evidence type="ECO:0000256" key="5">
    <source>
        <dbReference type="ARBA" id="ARBA00023088"/>
    </source>
</evidence>
<dbReference type="PATRIC" id="fig|797516.3.peg.182"/>
<dbReference type="InterPro" id="IPR011252">
    <property type="entry name" value="Fibrogen-bd_dom1"/>
</dbReference>
<dbReference type="HOGENOM" id="CLU_674042_0_0_9"/>
<feature type="domain" description="SDR-like Ig" evidence="6">
    <location>
        <begin position="70"/>
        <end position="156"/>
    </location>
</feature>
<dbReference type="PROSITE" id="PS51257">
    <property type="entry name" value="PROKAR_LIPOPROTEIN"/>
    <property type="match status" value="1"/>
</dbReference>
<protein>
    <submittedName>
        <fullName evidence="7">Collagen binding domain protein</fullName>
    </submittedName>
</protein>
<dbReference type="InterPro" id="IPR008966">
    <property type="entry name" value="Adhesion_dom_sf"/>
</dbReference>
<keyword evidence="2" id="KW-0134">Cell wall</keyword>
<dbReference type="GO" id="GO:0007155">
    <property type="term" value="P:cell adhesion"/>
    <property type="evidence" value="ECO:0007669"/>
    <property type="project" value="InterPro"/>
</dbReference>
<sequence>MEAKYRGVRIAQIKDWLNVVLFLVVALIGISCRTQVVQAADISSNITGISGQDARYNGQPIDPTEVAKWDQSTSYELSYHFTIKPGTQVKAGDTATVSLPTGTKFQDDQDFDLPSPDGTIVAHFSATTGASSGQLTFTDYFTTHNNNMTGSINLFVNGEVSGGGKGNDSYILKNGFPWSGQWSDGKTYPKDANQRYQYVEWDVKINPNNKSLSNVVVTDNLQNTGIVGIMPDTLTLQWDDGHYTPVPIRDYSLIFSPASGTPTSFTLNWKGTLNKAVNLLYLAKVTDSAYRTTGSATTLNNEAKITGNDAGTGGGGGGAITDKAATADAYVKLGGNGNGGGTVYNVNVKKLWENVPTGVTTPAIEAQLYSDGKATNQLSTLLPKLMCQRTTPEQRRHSRLMRKIIRRR</sequence>
<evidence type="ECO:0000256" key="2">
    <source>
        <dbReference type="ARBA" id="ARBA00022512"/>
    </source>
</evidence>
<comment type="subcellular location">
    <subcellularLocation>
        <location evidence="1">Secreted</location>
        <location evidence="1">Cell wall</location>
        <topology evidence="1">Peptidoglycan-anchor</topology>
    </subcellularLocation>
</comment>
<dbReference type="Gene3D" id="2.60.40.740">
    <property type="match status" value="1"/>
</dbReference>
<evidence type="ECO:0000256" key="1">
    <source>
        <dbReference type="ARBA" id="ARBA00004168"/>
    </source>
</evidence>
<keyword evidence="3" id="KW-0964">Secreted</keyword>
<evidence type="ECO:0000313" key="7">
    <source>
        <dbReference type="EMBL" id="EHO54189.1"/>
    </source>
</evidence>
<dbReference type="EMBL" id="AGRJ01000022">
    <property type="protein sequence ID" value="EHO54189.1"/>
    <property type="molecule type" value="Genomic_DNA"/>
</dbReference>
<gene>
    <name evidence="7" type="ORF">HMPREF9104_00206</name>
</gene>